<dbReference type="SUPFAM" id="SSF47616">
    <property type="entry name" value="GST C-terminal domain-like"/>
    <property type="match status" value="1"/>
</dbReference>
<keyword evidence="3" id="KW-1185">Reference proteome</keyword>
<reference evidence="2 3" key="1">
    <citation type="submission" date="2019-07" db="EMBL/GenBank/DDBJ databases">
        <title>Whole genome shotgun sequence of Novosphingobium sediminis NBRC 106119.</title>
        <authorList>
            <person name="Hosoyama A."/>
            <person name="Uohara A."/>
            <person name="Ohji S."/>
            <person name="Ichikawa N."/>
        </authorList>
    </citation>
    <scope>NUCLEOTIDE SEQUENCE [LARGE SCALE GENOMIC DNA]</scope>
    <source>
        <strain evidence="2 3">NBRC 106119</strain>
    </source>
</reference>
<dbReference type="Proteomes" id="UP000321464">
    <property type="component" value="Unassembled WGS sequence"/>
</dbReference>
<comment type="caution">
    <text evidence="2">The sequence shown here is derived from an EMBL/GenBank/DDBJ whole genome shotgun (WGS) entry which is preliminary data.</text>
</comment>
<dbReference type="GO" id="GO:0016740">
    <property type="term" value="F:transferase activity"/>
    <property type="evidence" value="ECO:0007669"/>
    <property type="project" value="UniProtKB-KW"/>
</dbReference>
<dbReference type="CDD" id="cd00299">
    <property type="entry name" value="GST_C_family"/>
    <property type="match status" value="1"/>
</dbReference>
<dbReference type="PROSITE" id="PS50404">
    <property type="entry name" value="GST_NTER"/>
    <property type="match status" value="1"/>
</dbReference>
<protein>
    <submittedName>
        <fullName evidence="2">Glutathione S-transferase</fullName>
    </submittedName>
</protein>
<evidence type="ECO:0000313" key="3">
    <source>
        <dbReference type="Proteomes" id="UP000321464"/>
    </source>
</evidence>
<dbReference type="CDD" id="cd00570">
    <property type="entry name" value="GST_N_family"/>
    <property type="match status" value="1"/>
</dbReference>
<sequence>MAELILHHYPESPFSEKVRAIFGAKALAWRSLQVSMVMPRPATIALTGGYRRIPVLQVGADVYCDTALIAEYLDDQGTGPTLFPAGQLLAAQTLARWVDTELFWAAVTLRFMPENMGNFFADPGAAQAFAEDRANFAQGAQVRRPSVDEAKARYTRFLAEMEAQLGDGRPYLFGADWSVADFAVYHMLWFIHAGGGMADWLASHHHASAWMERMRKFGQHPGKPISAEDALAIAHDAEPLAVEPGSDIPGLSPGSEVQVAPVDYGVMPSHGTLLRCDTNTIVIRREHALTDAVNVHFPRHGFGVTRN</sequence>
<dbReference type="AlphaFoldDB" id="A0A512AHK7"/>
<evidence type="ECO:0000259" key="1">
    <source>
        <dbReference type="PROSITE" id="PS50404"/>
    </source>
</evidence>
<dbReference type="OrthoDB" id="5791869at2"/>
<accession>A0A512AHK7</accession>
<proteinExistence type="predicted"/>
<dbReference type="InterPro" id="IPR036282">
    <property type="entry name" value="Glutathione-S-Trfase_C_sf"/>
</dbReference>
<dbReference type="Pfam" id="PF13417">
    <property type="entry name" value="GST_N_3"/>
    <property type="match status" value="1"/>
</dbReference>
<dbReference type="Gene3D" id="3.40.30.110">
    <property type="match status" value="2"/>
</dbReference>
<dbReference type="RefSeq" id="WP_147158538.1">
    <property type="nucleotide sequence ID" value="NZ_BJYR01000007.1"/>
</dbReference>
<dbReference type="InterPro" id="IPR004045">
    <property type="entry name" value="Glutathione_S-Trfase_N"/>
</dbReference>
<keyword evidence="2" id="KW-0808">Transferase</keyword>
<dbReference type="EMBL" id="BJYR01000007">
    <property type="protein sequence ID" value="GEN99175.1"/>
    <property type="molecule type" value="Genomic_DNA"/>
</dbReference>
<dbReference type="SUPFAM" id="SSF52833">
    <property type="entry name" value="Thioredoxin-like"/>
    <property type="match status" value="1"/>
</dbReference>
<evidence type="ECO:0000313" key="2">
    <source>
        <dbReference type="EMBL" id="GEN99175.1"/>
    </source>
</evidence>
<name>A0A512AHK7_9SPHN</name>
<gene>
    <name evidence="2" type="ORF">NSE01_10080</name>
</gene>
<feature type="domain" description="GST N-terminal" evidence="1">
    <location>
        <begin position="2"/>
        <end position="81"/>
    </location>
</feature>
<dbReference type="InterPro" id="IPR036249">
    <property type="entry name" value="Thioredoxin-like_sf"/>
</dbReference>
<dbReference type="Pfam" id="PF13410">
    <property type="entry name" value="GST_C_2"/>
    <property type="match status" value="1"/>
</dbReference>
<organism evidence="2 3">
    <name type="scientific">Novosphingobium sediminis</name>
    <dbReference type="NCBI Taxonomy" id="707214"/>
    <lineage>
        <taxon>Bacteria</taxon>
        <taxon>Pseudomonadati</taxon>
        <taxon>Pseudomonadota</taxon>
        <taxon>Alphaproteobacteria</taxon>
        <taxon>Sphingomonadales</taxon>
        <taxon>Sphingomonadaceae</taxon>
        <taxon>Novosphingobium</taxon>
    </lineage>
</organism>